<dbReference type="AlphaFoldDB" id="A0A7C4RA89"/>
<dbReference type="Pfam" id="PF26593">
    <property type="entry name" value="TraC-like"/>
    <property type="match status" value="1"/>
</dbReference>
<dbReference type="InterPro" id="IPR058596">
    <property type="entry name" value="TraC-like_dom"/>
</dbReference>
<evidence type="ECO:0000256" key="1">
    <source>
        <dbReference type="SAM" id="MobiDB-lite"/>
    </source>
</evidence>
<reference evidence="3" key="1">
    <citation type="journal article" date="2020" name="mSystems">
        <title>Genome- and Community-Level Interaction Insights into Carbon Utilization and Element Cycling Functions of Hydrothermarchaeota in Hydrothermal Sediment.</title>
        <authorList>
            <person name="Zhou Z."/>
            <person name="Liu Y."/>
            <person name="Xu W."/>
            <person name="Pan J."/>
            <person name="Luo Z.H."/>
            <person name="Li M."/>
        </authorList>
    </citation>
    <scope>NUCLEOTIDE SEQUENCE [LARGE SCALE GENOMIC DNA]</scope>
    <source>
        <strain evidence="3">SpSt-579</strain>
    </source>
</reference>
<evidence type="ECO:0000313" key="3">
    <source>
        <dbReference type="EMBL" id="HGT70925.1"/>
    </source>
</evidence>
<proteinExistence type="predicted"/>
<organism evidence="3">
    <name type="scientific">candidate division CPR3 bacterium</name>
    <dbReference type="NCBI Taxonomy" id="2268181"/>
    <lineage>
        <taxon>Bacteria</taxon>
        <taxon>Bacteria division CPR3</taxon>
    </lineage>
</organism>
<evidence type="ECO:0000259" key="2">
    <source>
        <dbReference type="Pfam" id="PF26593"/>
    </source>
</evidence>
<gene>
    <name evidence="3" type="ORF">ENT43_01555</name>
</gene>
<feature type="region of interest" description="Disordered" evidence="1">
    <location>
        <begin position="1"/>
        <end position="20"/>
    </location>
</feature>
<sequence length="240" mass="27233">MAEEEKNKKPSSTVEAAPSRKDSAQSYLDIDHFREGIVVMKDGSMRAVLSSSAVNFELKAEIERDSIIYAYQNFLNSLDFNIQVIIQSRRLDLENYLADLGKKMNDVSNELLKLQIRDYVDFINTVIAQANIMQKRFYVVIPHFPGGFKKIGAFGKIFSGSQAGVEVNDFAMEKRLLMQKVETTISGLQSVGVFALQLNTQELIELYYGAYNPEQATRQKLINIDQLEAEVIERADEMEI</sequence>
<feature type="domain" description="TraC-like" evidence="2">
    <location>
        <begin position="36"/>
        <end position="142"/>
    </location>
</feature>
<dbReference type="EMBL" id="DSYQ01000005">
    <property type="protein sequence ID" value="HGT70925.1"/>
    <property type="molecule type" value="Genomic_DNA"/>
</dbReference>
<accession>A0A7C4RA89</accession>
<name>A0A7C4RA89_UNCC3</name>
<protein>
    <recommendedName>
        <fullName evidence="2">TraC-like domain-containing protein</fullName>
    </recommendedName>
</protein>
<comment type="caution">
    <text evidence="3">The sequence shown here is derived from an EMBL/GenBank/DDBJ whole genome shotgun (WGS) entry which is preliminary data.</text>
</comment>